<dbReference type="RefSeq" id="XP_067060081.1">
    <property type="nucleotide sequence ID" value="XM_067204529.1"/>
</dbReference>
<dbReference type="KEGG" id="loi:92358463"/>
<organism evidence="1 2">
    <name type="scientific">Leishmania orientalis</name>
    <dbReference type="NCBI Taxonomy" id="2249476"/>
    <lineage>
        <taxon>Eukaryota</taxon>
        <taxon>Discoba</taxon>
        <taxon>Euglenozoa</taxon>
        <taxon>Kinetoplastea</taxon>
        <taxon>Metakinetoplastina</taxon>
        <taxon>Trypanosomatida</taxon>
        <taxon>Trypanosomatidae</taxon>
        <taxon>Leishmaniinae</taxon>
        <taxon>Leishmania</taxon>
    </lineage>
</organism>
<dbReference type="GeneID" id="92358463"/>
<dbReference type="EMBL" id="JAFHLR010000033">
    <property type="protein sequence ID" value="KAG5469104.1"/>
    <property type="molecule type" value="Genomic_DNA"/>
</dbReference>
<reference evidence="2" key="1">
    <citation type="journal article" date="2021" name="Microbiol. Resour. Announc.">
        <title>LGAAP: Leishmaniinae Genome Assembly and Annotation Pipeline.</title>
        <authorList>
            <person name="Almutairi H."/>
            <person name="Urbaniak M.D."/>
            <person name="Bates M.D."/>
            <person name="Jariyapan N."/>
            <person name="Kwakye-Nuako G."/>
            <person name="Thomaz-Soccol V."/>
            <person name="Al-Salem W.S."/>
            <person name="Dillon R.J."/>
            <person name="Bates P.A."/>
            <person name="Gatherer D."/>
        </authorList>
    </citation>
    <scope>NUCLEOTIDE SEQUENCE [LARGE SCALE GENOMIC DNA]</scope>
</reference>
<accession>A0A836GBL6</accession>
<reference evidence="2" key="2">
    <citation type="journal article" date="2021" name="Sci. Data">
        <title>Chromosome-scale genome sequencing, assembly and annotation of six genomes from subfamily Leishmaniinae.</title>
        <authorList>
            <person name="Almutairi H."/>
            <person name="Urbaniak M.D."/>
            <person name="Bates M.D."/>
            <person name="Jariyapan N."/>
            <person name="Kwakye-Nuako G."/>
            <person name="Thomaz Soccol V."/>
            <person name="Al-Salem W.S."/>
            <person name="Dillon R.J."/>
            <person name="Bates P.A."/>
            <person name="Gatherer D."/>
        </authorList>
    </citation>
    <scope>NUCLEOTIDE SEQUENCE [LARGE SCALE GENOMIC DNA]</scope>
</reference>
<keyword evidence="2" id="KW-1185">Reference proteome</keyword>
<sequence length="405" mass="46029">MRTNVMSRELLQQCSKKHLVIHMDINKTIIQVDQAGGRTMDDVLNNNVAANTFGIVDTTDNQWRPLYSAYDFPVAPPASTSGPIMSYDAYIDRLHCAPLGMQNLPKEERDAVWKSVSNCRRQATRKFTFPGEVGEPYAPLVDLQRQHLQHRDGYYNIIPAFFHMVNTLSELDFRFTLIFRTFGSDLDTVLQEWRSFVLGTHVCKPSGPVLRRLKENYIEPLSGSFFRQGDAIYVCHGPRVSLSSYLTSGFEETDPDKVLEHLHQVPGCTSACKATFADLKDHLVEYFARSQNVGGLVDYYPTWAQSAEHRTGGKVFPVSQNDPNYYFVFFDDNIFIGDEHSIVDIRAADGAKSLVDIEIEKKYCVPVNAFKAILDKEYFVNELCECLRLQDSEVSLGEVQLLRSH</sequence>
<comment type="caution">
    <text evidence="1">The sequence shown here is derived from an EMBL/GenBank/DDBJ whole genome shotgun (WGS) entry which is preliminary data.</text>
</comment>
<gene>
    <name evidence="1" type="ORF">LSCM4_02501</name>
</gene>
<evidence type="ECO:0000313" key="2">
    <source>
        <dbReference type="Proteomes" id="UP000674143"/>
    </source>
</evidence>
<dbReference type="Proteomes" id="UP000674143">
    <property type="component" value="Unassembled WGS sequence"/>
</dbReference>
<dbReference type="PANTHER" id="PTHR36960:SF1">
    <property type="entry name" value="SI:DKEY-32E6.3"/>
    <property type="match status" value="1"/>
</dbReference>
<dbReference type="AlphaFoldDB" id="A0A836GBL6"/>
<dbReference type="PANTHER" id="PTHR36960">
    <property type="entry name" value="SI:DKEY-32E6.3"/>
    <property type="match status" value="1"/>
</dbReference>
<name>A0A836GBL6_9TRYP</name>
<protein>
    <submittedName>
        <fullName evidence="1">Uncharacterized protein</fullName>
    </submittedName>
</protein>
<proteinExistence type="predicted"/>
<evidence type="ECO:0000313" key="1">
    <source>
        <dbReference type="EMBL" id="KAG5469104.1"/>
    </source>
</evidence>